<dbReference type="InterPro" id="IPR011856">
    <property type="entry name" value="tRNA_endonuc-like_dom_sf"/>
</dbReference>
<dbReference type="InterPro" id="IPR007560">
    <property type="entry name" value="Restrct_endonuc_IV_Mrr"/>
</dbReference>
<dbReference type="Gene3D" id="3.40.1350.10">
    <property type="match status" value="1"/>
</dbReference>
<dbReference type="AlphaFoldDB" id="A0A9W6UZE3"/>
<sequence length="211" mass="22843">MEVPPSPRVPAGRTRSILINLGIAGGSLALGVALAWPIATMIRFVAAYWQWIVGAIVVLIVLAVLGSAAAGIEAHKAQVERQRLREIAHLERVDTMTGPQFEELVAALLRRDGYRHVTIVGRSGDRGVDITARTPDGRKIAVQCKRQSRTVGADRVRNLIGAVHSSYTGHVGVLVTSNTFTAPALDECGDRLVLIDRDRLARWMDGDALII</sequence>
<dbReference type="Pfam" id="PF04471">
    <property type="entry name" value="Mrr_cat"/>
    <property type="match status" value="1"/>
</dbReference>
<evidence type="ECO:0000259" key="2">
    <source>
        <dbReference type="Pfam" id="PF04471"/>
    </source>
</evidence>
<dbReference type="PANTHER" id="PTHR30015">
    <property type="entry name" value="MRR RESTRICTION SYSTEM PROTEIN"/>
    <property type="match status" value="1"/>
</dbReference>
<evidence type="ECO:0000313" key="4">
    <source>
        <dbReference type="Proteomes" id="UP001165124"/>
    </source>
</evidence>
<gene>
    <name evidence="3" type="ORF">Arub01_54150</name>
</gene>
<dbReference type="InterPro" id="IPR052906">
    <property type="entry name" value="Type_IV_Methyl-Rstrct_Enzyme"/>
</dbReference>
<dbReference type="GO" id="GO:0009307">
    <property type="term" value="P:DNA restriction-modification system"/>
    <property type="evidence" value="ECO:0007669"/>
    <property type="project" value="InterPro"/>
</dbReference>
<dbReference type="Proteomes" id="UP001165124">
    <property type="component" value="Unassembled WGS sequence"/>
</dbReference>
<reference evidence="3" key="1">
    <citation type="submission" date="2023-02" db="EMBL/GenBank/DDBJ databases">
        <title>Actinomadura rubrobrunea NBRC 14622.</title>
        <authorList>
            <person name="Ichikawa N."/>
            <person name="Sato H."/>
            <person name="Tonouchi N."/>
        </authorList>
    </citation>
    <scope>NUCLEOTIDE SEQUENCE</scope>
    <source>
        <strain evidence="3">NBRC 14622</strain>
    </source>
</reference>
<dbReference type="EMBL" id="BSRZ01000020">
    <property type="protein sequence ID" value="GLW67172.1"/>
    <property type="molecule type" value="Genomic_DNA"/>
</dbReference>
<keyword evidence="1" id="KW-0472">Membrane</keyword>
<feature type="transmembrane region" description="Helical" evidence="1">
    <location>
        <begin position="17"/>
        <end position="36"/>
    </location>
</feature>
<feature type="transmembrane region" description="Helical" evidence="1">
    <location>
        <begin position="48"/>
        <end position="72"/>
    </location>
</feature>
<dbReference type="SUPFAM" id="SSF52980">
    <property type="entry name" value="Restriction endonuclease-like"/>
    <property type="match status" value="1"/>
</dbReference>
<comment type="caution">
    <text evidence="3">The sequence shown here is derived from an EMBL/GenBank/DDBJ whole genome shotgun (WGS) entry which is preliminary data.</text>
</comment>
<protein>
    <recommendedName>
        <fullName evidence="2">Restriction endonuclease type IV Mrr domain-containing protein</fullName>
    </recommendedName>
</protein>
<keyword evidence="4" id="KW-1185">Reference proteome</keyword>
<name>A0A9W6UZE3_9ACTN</name>
<keyword evidence="1" id="KW-0812">Transmembrane</keyword>
<keyword evidence="1" id="KW-1133">Transmembrane helix</keyword>
<dbReference type="PANTHER" id="PTHR30015:SF6">
    <property type="entry name" value="SLL1429 PROTEIN"/>
    <property type="match status" value="1"/>
</dbReference>
<proteinExistence type="predicted"/>
<evidence type="ECO:0000313" key="3">
    <source>
        <dbReference type="EMBL" id="GLW67172.1"/>
    </source>
</evidence>
<accession>A0A9W6UZE3</accession>
<evidence type="ECO:0000256" key="1">
    <source>
        <dbReference type="SAM" id="Phobius"/>
    </source>
</evidence>
<dbReference type="GO" id="GO:0015666">
    <property type="term" value="F:restriction endodeoxyribonuclease activity"/>
    <property type="evidence" value="ECO:0007669"/>
    <property type="project" value="TreeGrafter"/>
</dbReference>
<feature type="domain" description="Restriction endonuclease type IV Mrr" evidence="2">
    <location>
        <begin position="94"/>
        <end position="204"/>
    </location>
</feature>
<dbReference type="GO" id="GO:0003677">
    <property type="term" value="F:DNA binding"/>
    <property type="evidence" value="ECO:0007669"/>
    <property type="project" value="InterPro"/>
</dbReference>
<organism evidence="3 4">
    <name type="scientific">Actinomadura rubrobrunea</name>
    <dbReference type="NCBI Taxonomy" id="115335"/>
    <lineage>
        <taxon>Bacteria</taxon>
        <taxon>Bacillati</taxon>
        <taxon>Actinomycetota</taxon>
        <taxon>Actinomycetes</taxon>
        <taxon>Streptosporangiales</taxon>
        <taxon>Thermomonosporaceae</taxon>
        <taxon>Actinomadura</taxon>
    </lineage>
</organism>
<dbReference type="InterPro" id="IPR011335">
    <property type="entry name" value="Restrct_endonuc-II-like"/>
</dbReference>